<gene>
    <name evidence="3" type="ORF">JDA50_15270</name>
</gene>
<dbReference type="EMBL" id="JAEFCT010000013">
    <property type="protein sequence ID" value="MBK1445780.1"/>
    <property type="molecule type" value="Genomic_DNA"/>
</dbReference>
<proteinExistence type="predicted"/>
<feature type="coiled-coil region" evidence="1">
    <location>
        <begin position="98"/>
        <end position="125"/>
    </location>
</feature>
<dbReference type="InterPro" id="IPR005039">
    <property type="entry name" value="Ant_C"/>
</dbReference>
<dbReference type="RefSeq" id="WP_161511740.1">
    <property type="nucleotide sequence ID" value="NZ_CP027658.1"/>
</dbReference>
<evidence type="ECO:0000313" key="3">
    <source>
        <dbReference type="EMBL" id="MBK1445780.1"/>
    </source>
</evidence>
<dbReference type="AlphaFoldDB" id="A0A8I1HD15"/>
<dbReference type="Proteomes" id="UP000660083">
    <property type="component" value="Unassembled WGS sequence"/>
</dbReference>
<organism evidence="3 4">
    <name type="scientific">Acinetobacter pittii</name>
    <name type="common">Acinetobacter genomosp. 3</name>
    <dbReference type="NCBI Taxonomy" id="48296"/>
    <lineage>
        <taxon>Bacteria</taxon>
        <taxon>Pseudomonadati</taxon>
        <taxon>Pseudomonadota</taxon>
        <taxon>Gammaproteobacteria</taxon>
        <taxon>Moraxellales</taxon>
        <taxon>Moraxellaceae</taxon>
        <taxon>Acinetobacter</taxon>
        <taxon>Acinetobacter calcoaceticus/baumannii complex</taxon>
    </lineage>
</organism>
<evidence type="ECO:0000313" key="4">
    <source>
        <dbReference type="Proteomes" id="UP000660083"/>
    </source>
</evidence>
<sequence>MTSQEIADLVQARHDNVKRTIETLISSGVIASPQIEEMVTTANNRQYTSQVYLFEGEQGKRDSIIIVAQLSPQFTAKLVDRWIELEQAKQQFQLPTTFSQALLLAAQLEEQREQLALQIASQQQVIEVQQVDVDALERLSNRKESMTMRDTAKLLNMRPMDLRDWMLANNWIFSPYQDCYRPTAAHSNAGHLVLSANDYRPLVRVTWKGLVLLSKKLKVSLDT</sequence>
<protein>
    <submittedName>
        <fullName evidence="3">Rha family transcriptional regulator</fullName>
    </submittedName>
</protein>
<dbReference type="GO" id="GO:0003677">
    <property type="term" value="F:DNA binding"/>
    <property type="evidence" value="ECO:0007669"/>
    <property type="project" value="InterPro"/>
</dbReference>
<reference evidence="3" key="1">
    <citation type="submission" date="2020-12" db="EMBL/GenBank/DDBJ databases">
        <authorList>
            <person name="Chopjitt P."/>
        </authorList>
    </citation>
    <scope>NUCLEOTIDE SEQUENCE</scope>
    <source>
        <strain evidence="3">AP1</strain>
    </source>
</reference>
<dbReference type="InterPro" id="IPR014054">
    <property type="entry name" value="Phage_regulatory_Rha"/>
</dbReference>
<dbReference type="Pfam" id="PF03374">
    <property type="entry name" value="ANT"/>
    <property type="match status" value="1"/>
</dbReference>
<comment type="caution">
    <text evidence="3">The sequence shown here is derived from an EMBL/GenBank/DDBJ whole genome shotgun (WGS) entry which is preliminary data.</text>
</comment>
<accession>A0A8I1HD15</accession>
<evidence type="ECO:0000259" key="2">
    <source>
        <dbReference type="Pfam" id="PF03374"/>
    </source>
</evidence>
<evidence type="ECO:0000256" key="1">
    <source>
        <dbReference type="SAM" id="Coils"/>
    </source>
</evidence>
<feature type="domain" description="Antirepressor protein C-terminal" evidence="2">
    <location>
        <begin position="123"/>
        <end position="218"/>
    </location>
</feature>
<name>A0A8I1HD15_ACIPI</name>
<dbReference type="Pfam" id="PF09669">
    <property type="entry name" value="Phage_pRha"/>
    <property type="match status" value="1"/>
</dbReference>
<keyword evidence="1" id="KW-0175">Coiled coil</keyword>